<dbReference type="Pfam" id="PF17862">
    <property type="entry name" value="AAA_lid_3"/>
    <property type="match status" value="1"/>
</dbReference>
<evidence type="ECO:0000256" key="2">
    <source>
        <dbReference type="ARBA" id="ARBA00022840"/>
    </source>
</evidence>
<dbReference type="InterPro" id="IPR041569">
    <property type="entry name" value="AAA_lid_3"/>
</dbReference>
<sequence>MNVVFLDVGRKPSDYQRIYLPKKIIKDEKIPLCSAVKLTLSVNYTLLCKVFVDEIESRRFYKMGTDVSNVIDFEQFQNGNGMSVLKIESLEYSQSPLNIVLKLVCSDLKTYAKLTRDSNENKMSEILDEILHGIKFLPGYLINLKHHLIGELYGISGIFVESVNNVFLYMDKSIFEIRQKGATKYTVSSIITKERFDHIEESKKLLPTNIGGMTSQIYELSRVFHGTLGINRRRGILLCGPSGSGKTTCLKQVSRNANAFLINVSANEFFGSREGESEGIIRSIFDQAKLNATEGLTVIYIQNIELLNGTTTDKNPKSSMGRNLLQFTHILDDLAKNPNNNLVVVASTQNVVNVHQSLRRPGRLDSEIHFGVPKFSQRLEMINYLMPSLKEAEWLSEMTLGYLPADLELLISHAKMEALHRNAPYLGKEDLSTALKFVTPSCFKGGLGHISINIDDGAPDLNSIRGLEDVKLQLRRSIQWPLEHPEAFIRMGIKCPRGILLYGPPGCGKTSLARAFAKDNNGGKNVSFLSVSGASIFSPFVGDSEKNIVEIFRKARLGAPCVLFIDEIDTLVCKRGQKSQGNVQERILSTLLNEMDGLENLIQPLSYNEYLKLLKEGDGEVQCNVSAKNKVYDSSDVIVIGATNRPEALDSALIRPGRFDVAIYVPLPDLNGRLDILRHKTSKMPLSLDVDLVELSSKTEHLSGADLEGLCREAALEAVTSEGLDDCTNVGMIHFRKALESMRPSITNEMLKKFDDLNRELQYHKKGRDL</sequence>
<dbReference type="GO" id="GO:0016887">
    <property type="term" value="F:ATP hydrolysis activity"/>
    <property type="evidence" value="ECO:0007669"/>
    <property type="project" value="InterPro"/>
</dbReference>
<dbReference type="Gene3D" id="3.40.50.300">
    <property type="entry name" value="P-loop containing nucleotide triphosphate hydrolases"/>
    <property type="match status" value="2"/>
</dbReference>
<dbReference type="InterPro" id="IPR027417">
    <property type="entry name" value="P-loop_NTPase"/>
</dbReference>
<dbReference type="SMART" id="SM00382">
    <property type="entry name" value="AAA"/>
    <property type="match status" value="2"/>
</dbReference>
<protein>
    <submittedName>
        <fullName evidence="4">Spermatogenesisassociated protein 5like protein 1like [Meleagris gallopavo]</fullName>
    </submittedName>
</protein>
<dbReference type="PANTHER" id="PTHR23077:SF171">
    <property type="entry name" value="NUCLEAR VALOSIN-CONTAINING PROTEIN-LIKE"/>
    <property type="match status" value="1"/>
</dbReference>
<name>A0A0K2TJY7_LEPSM</name>
<dbReference type="PROSITE" id="PS00674">
    <property type="entry name" value="AAA"/>
    <property type="match status" value="1"/>
</dbReference>
<dbReference type="Pfam" id="PF00004">
    <property type="entry name" value="AAA"/>
    <property type="match status" value="2"/>
</dbReference>
<dbReference type="GO" id="GO:0005524">
    <property type="term" value="F:ATP binding"/>
    <property type="evidence" value="ECO:0007669"/>
    <property type="project" value="UniProtKB-KW"/>
</dbReference>
<dbReference type="InterPro" id="IPR003593">
    <property type="entry name" value="AAA+_ATPase"/>
</dbReference>
<reference evidence="4" key="1">
    <citation type="submission" date="2014-05" db="EMBL/GenBank/DDBJ databases">
        <authorList>
            <person name="Chronopoulou M."/>
        </authorList>
    </citation>
    <scope>NUCLEOTIDE SEQUENCE</scope>
    <source>
        <tissue evidence="4">Whole organism</tissue>
    </source>
</reference>
<dbReference type="InterPro" id="IPR003959">
    <property type="entry name" value="ATPase_AAA_core"/>
</dbReference>
<evidence type="ECO:0000256" key="1">
    <source>
        <dbReference type="ARBA" id="ARBA00022741"/>
    </source>
</evidence>
<dbReference type="InterPro" id="IPR050168">
    <property type="entry name" value="AAA_ATPase_domain"/>
</dbReference>
<dbReference type="PANTHER" id="PTHR23077">
    <property type="entry name" value="AAA-FAMILY ATPASE"/>
    <property type="match status" value="1"/>
</dbReference>
<dbReference type="OrthoDB" id="27435at2759"/>
<dbReference type="Gene3D" id="1.10.8.60">
    <property type="match status" value="2"/>
</dbReference>
<feature type="domain" description="AAA+ ATPase" evidence="3">
    <location>
        <begin position="495"/>
        <end position="669"/>
    </location>
</feature>
<evidence type="ECO:0000259" key="3">
    <source>
        <dbReference type="SMART" id="SM00382"/>
    </source>
</evidence>
<keyword evidence="1" id="KW-0547">Nucleotide-binding</keyword>
<evidence type="ECO:0000313" key="4">
    <source>
        <dbReference type="EMBL" id="CDW26244.1"/>
    </source>
</evidence>
<dbReference type="EMBL" id="HACA01008883">
    <property type="protein sequence ID" value="CDW26244.1"/>
    <property type="molecule type" value="Transcribed_RNA"/>
</dbReference>
<feature type="domain" description="AAA+ ATPase" evidence="3">
    <location>
        <begin position="232"/>
        <end position="374"/>
    </location>
</feature>
<organism evidence="4">
    <name type="scientific">Lepeophtheirus salmonis</name>
    <name type="common">Salmon louse</name>
    <name type="synonym">Caligus salmonis</name>
    <dbReference type="NCBI Taxonomy" id="72036"/>
    <lineage>
        <taxon>Eukaryota</taxon>
        <taxon>Metazoa</taxon>
        <taxon>Ecdysozoa</taxon>
        <taxon>Arthropoda</taxon>
        <taxon>Crustacea</taxon>
        <taxon>Multicrustacea</taxon>
        <taxon>Hexanauplia</taxon>
        <taxon>Copepoda</taxon>
        <taxon>Siphonostomatoida</taxon>
        <taxon>Caligidae</taxon>
        <taxon>Lepeophtheirus</taxon>
    </lineage>
</organism>
<keyword evidence="2" id="KW-0067">ATP-binding</keyword>
<dbReference type="SUPFAM" id="SSF52540">
    <property type="entry name" value="P-loop containing nucleoside triphosphate hydrolases"/>
    <property type="match status" value="2"/>
</dbReference>
<proteinExistence type="predicted"/>
<dbReference type="InterPro" id="IPR003960">
    <property type="entry name" value="ATPase_AAA_CS"/>
</dbReference>
<accession>A0A0K2TJY7</accession>
<dbReference type="AlphaFoldDB" id="A0A0K2TJY7"/>